<dbReference type="PANTHER" id="PTHR43427:SF12">
    <property type="entry name" value="CHLORIDE TRANSPORTER"/>
    <property type="match status" value="1"/>
</dbReference>
<sequence>MIDRYTQNKKAGNLLVLIVASLIIGGIVGSLDSLFGQVLLAVSGAREQNVQYLLPFLAPAGMIFTYLFITYGKNASQGMTLVFRVGHEKESVIPKRLIPFVMVGTWLTHLFGGSAGREGVAVQLGATVSNWVGRYAGRGSQSSLFLATGMAAGFAGLFQTPIAAIFFALEVLVIGSFKYEALLSSTIAAFTASAVAGKLGLEAFTVALNSPVQLNGTTLLKLAVAGVVFGLTGLLFAASLNRTKQYLAARISHPVVRIGIIGVIASCLLFIMYQGRYSGLGTNLIDASFSAGTIYSYDWLLKLLLTVLTISAGFQGGEVTPLFSIGASLGMVLSQVVGLPPALTAAMGYAAVFGSATNTFLAPIFIGAEVFGFHYTPYFFIVCTAAYLCNMNKSIYPQQKQGIR</sequence>
<keyword evidence="7" id="KW-1185">Reference proteome</keyword>
<feature type="transmembrane region" description="Helical" evidence="5">
    <location>
        <begin position="144"/>
        <end position="169"/>
    </location>
</feature>
<feature type="transmembrane region" description="Helical" evidence="5">
    <location>
        <begin position="255"/>
        <end position="273"/>
    </location>
</feature>
<dbReference type="SUPFAM" id="SSF81340">
    <property type="entry name" value="Clc chloride channel"/>
    <property type="match status" value="1"/>
</dbReference>
<feature type="transmembrane region" description="Helical" evidence="5">
    <location>
        <begin position="372"/>
        <end position="390"/>
    </location>
</feature>
<feature type="transmembrane region" description="Helical" evidence="5">
    <location>
        <begin position="181"/>
        <end position="201"/>
    </location>
</feature>
<dbReference type="InterPro" id="IPR014743">
    <property type="entry name" value="Cl-channel_core"/>
</dbReference>
<evidence type="ECO:0000256" key="3">
    <source>
        <dbReference type="ARBA" id="ARBA00022989"/>
    </source>
</evidence>
<evidence type="ECO:0000313" key="7">
    <source>
        <dbReference type="Proteomes" id="UP000286773"/>
    </source>
</evidence>
<evidence type="ECO:0000313" key="6">
    <source>
        <dbReference type="EMBL" id="RSU14828.1"/>
    </source>
</evidence>
<keyword evidence="2 5" id="KW-0812">Transmembrane</keyword>
<feature type="transmembrane region" description="Helical" evidence="5">
    <location>
        <begin position="51"/>
        <end position="69"/>
    </location>
</feature>
<dbReference type="PRINTS" id="PR00762">
    <property type="entry name" value="CLCHANNEL"/>
</dbReference>
<proteinExistence type="predicted"/>
<gene>
    <name evidence="6" type="ORF">CBF27_01605</name>
</gene>
<keyword evidence="4 5" id="KW-0472">Membrane</keyword>
<dbReference type="AlphaFoldDB" id="A0A430B3D5"/>
<dbReference type="Pfam" id="PF00654">
    <property type="entry name" value="Voltage_CLC"/>
    <property type="match status" value="1"/>
</dbReference>
<feature type="transmembrane region" description="Helical" evidence="5">
    <location>
        <begin position="12"/>
        <end position="31"/>
    </location>
</feature>
<dbReference type="PANTHER" id="PTHR43427">
    <property type="entry name" value="CHLORIDE CHANNEL PROTEIN CLC-E"/>
    <property type="match status" value="1"/>
</dbReference>
<evidence type="ECO:0000256" key="1">
    <source>
        <dbReference type="ARBA" id="ARBA00004141"/>
    </source>
</evidence>
<dbReference type="RefSeq" id="WP_425469913.1">
    <property type="nucleotide sequence ID" value="NZ_NGKC01000001.1"/>
</dbReference>
<feature type="transmembrane region" description="Helical" evidence="5">
    <location>
        <begin position="222"/>
        <end position="240"/>
    </location>
</feature>
<organism evidence="6 7">
    <name type="scientific">Vagococcus acidifermentans</name>
    <dbReference type="NCBI Taxonomy" id="564710"/>
    <lineage>
        <taxon>Bacteria</taxon>
        <taxon>Bacillati</taxon>
        <taxon>Bacillota</taxon>
        <taxon>Bacilli</taxon>
        <taxon>Lactobacillales</taxon>
        <taxon>Enterococcaceae</taxon>
        <taxon>Vagococcus</taxon>
    </lineage>
</organism>
<dbReference type="Gene3D" id="1.10.3080.10">
    <property type="entry name" value="Clc chloride channel"/>
    <property type="match status" value="1"/>
</dbReference>
<dbReference type="GO" id="GO:0016020">
    <property type="term" value="C:membrane"/>
    <property type="evidence" value="ECO:0007669"/>
    <property type="project" value="UniProtKB-SubCell"/>
</dbReference>
<dbReference type="GO" id="GO:0015108">
    <property type="term" value="F:chloride transmembrane transporter activity"/>
    <property type="evidence" value="ECO:0007669"/>
    <property type="project" value="InterPro"/>
</dbReference>
<evidence type="ECO:0000256" key="2">
    <source>
        <dbReference type="ARBA" id="ARBA00022692"/>
    </source>
</evidence>
<dbReference type="InterPro" id="IPR050368">
    <property type="entry name" value="ClC-type_chloride_channel"/>
</dbReference>
<name>A0A430B3D5_9ENTE</name>
<comment type="subcellular location">
    <subcellularLocation>
        <location evidence="1">Membrane</location>
        <topology evidence="1">Multi-pass membrane protein</topology>
    </subcellularLocation>
</comment>
<keyword evidence="3 5" id="KW-1133">Transmembrane helix</keyword>
<evidence type="ECO:0000256" key="4">
    <source>
        <dbReference type="ARBA" id="ARBA00023136"/>
    </source>
</evidence>
<dbReference type="InterPro" id="IPR001807">
    <property type="entry name" value="ClC"/>
</dbReference>
<accession>A0A430B3D5</accession>
<comment type="caution">
    <text evidence="6">The sequence shown here is derived from an EMBL/GenBank/DDBJ whole genome shotgun (WGS) entry which is preliminary data.</text>
</comment>
<dbReference type="EMBL" id="NGKC01000001">
    <property type="protein sequence ID" value="RSU14828.1"/>
    <property type="molecule type" value="Genomic_DNA"/>
</dbReference>
<feature type="transmembrane region" description="Helical" evidence="5">
    <location>
        <begin position="294"/>
        <end position="314"/>
    </location>
</feature>
<evidence type="ECO:0000256" key="5">
    <source>
        <dbReference type="SAM" id="Phobius"/>
    </source>
</evidence>
<protein>
    <submittedName>
        <fullName evidence="6">Voltage-gated chloride channel protein</fullName>
    </submittedName>
</protein>
<reference evidence="6 7" key="1">
    <citation type="submission" date="2017-05" db="EMBL/GenBank/DDBJ databases">
        <title>Vagococcus spp. assemblies.</title>
        <authorList>
            <person name="Gulvik C.A."/>
        </authorList>
    </citation>
    <scope>NUCLEOTIDE SEQUENCE [LARGE SCALE GENOMIC DNA]</scope>
    <source>
        <strain evidence="6 7">LMG 24798</strain>
    </source>
</reference>
<dbReference type="Proteomes" id="UP000286773">
    <property type="component" value="Unassembled WGS sequence"/>
</dbReference>